<dbReference type="PANTHER" id="PTHR21600">
    <property type="entry name" value="MITOCHONDRIAL RNA PSEUDOURIDINE SYNTHASE"/>
    <property type="match status" value="1"/>
</dbReference>
<dbReference type="Pfam" id="PF00849">
    <property type="entry name" value="PseudoU_synth_2"/>
    <property type="match status" value="2"/>
</dbReference>
<dbReference type="InterPro" id="IPR050188">
    <property type="entry name" value="RluA_PseudoU_synthase"/>
</dbReference>
<dbReference type="Gene3D" id="3.30.2350.10">
    <property type="entry name" value="Pseudouridine synthase"/>
    <property type="match status" value="1"/>
</dbReference>
<dbReference type="STRING" id="33097.A0A150FX26"/>
<feature type="region of interest" description="Disordered" evidence="2">
    <location>
        <begin position="61"/>
        <end position="85"/>
    </location>
</feature>
<evidence type="ECO:0000259" key="3">
    <source>
        <dbReference type="Pfam" id="PF00849"/>
    </source>
</evidence>
<dbReference type="GO" id="GO:0009982">
    <property type="term" value="F:pseudouridine synthase activity"/>
    <property type="evidence" value="ECO:0007669"/>
    <property type="project" value="InterPro"/>
</dbReference>
<feature type="region of interest" description="Disordered" evidence="2">
    <location>
        <begin position="170"/>
        <end position="242"/>
    </location>
</feature>
<feature type="region of interest" description="Disordered" evidence="2">
    <location>
        <begin position="396"/>
        <end position="421"/>
    </location>
</feature>
<evidence type="ECO:0000313" key="5">
    <source>
        <dbReference type="Proteomes" id="UP000075714"/>
    </source>
</evidence>
<dbReference type="GO" id="GO:0000455">
    <property type="term" value="P:enzyme-directed rRNA pseudouridine synthesis"/>
    <property type="evidence" value="ECO:0007669"/>
    <property type="project" value="TreeGrafter"/>
</dbReference>
<feature type="domain" description="Pseudouridine synthase RsuA/RluA-like" evidence="3">
    <location>
        <begin position="297"/>
        <end position="392"/>
    </location>
</feature>
<dbReference type="EMBL" id="LSYV01000191">
    <property type="protein sequence ID" value="KXZ42163.1"/>
    <property type="molecule type" value="Genomic_DNA"/>
</dbReference>
<dbReference type="InterPro" id="IPR020103">
    <property type="entry name" value="PsdUridine_synth_cat_dom_sf"/>
</dbReference>
<gene>
    <name evidence="4" type="ORF">GPECTOR_192g309</name>
</gene>
<comment type="similarity">
    <text evidence="1">Belongs to the pseudouridine synthase RluA family.</text>
</comment>
<keyword evidence="5" id="KW-1185">Reference proteome</keyword>
<evidence type="ECO:0000313" key="4">
    <source>
        <dbReference type="EMBL" id="KXZ42163.1"/>
    </source>
</evidence>
<feature type="region of interest" description="Disordered" evidence="2">
    <location>
        <begin position="311"/>
        <end position="332"/>
    </location>
</feature>
<accession>A0A150FX26</accession>
<evidence type="ECO:0000256" key="2">
    <source>
        <dbReference type="SAM" id="MobiDB-lite"/>
    </source>
</evidence>
<proteinExistence type="inferred from homology"/>
<dbReference type="OrthoDB" id="428658at2759"/>
<dbReference type="SUPFAM" id="SSF55120">
    <property type="entry name" value="Pseudouridine synthase"/>
    <property type="match status" value="1"/>
</dbReference>
<evidence type="ECO:0000256" key="1">
    <source>
        <dbReference type="ARBA" id="ARBA00010876"/>
    </source>
</evidence>
<dbReference type="AlphaFoldDB" id="A0A150FX26"/>
<dbReference type="CDD" id="cd02869">
    <property type="entry name" value="PseudoU_synth_RluA_like"/>
    <property type="match status" value="1"/>
</dbReference>
<dbReference type="GO" id="GO:0003723">
    <property type="term" value="F:RNA binding"/>
    <property type="evidence" value="ECO:0007669"/>
    <property type="project" value="InterPro"/>
</dbReference>
<protein>
    <recommendedName>
        <fullName evidence="3">Pseudouridine synthase RsuA/RluA-like domain-containing protein</fullName>
    </recommendedName>
</protein>
<organism evidence="4 5">
    <name type="scientific">Gonium pectorale</name>
    <name type="common">Green alga</name>
    <dbReference type="NCBI Taxonomy" id="33097"/>
    <lineage>
        <taxon>Eukaryota</taxon>
        <taxon>Viridiplantae</taxon>
        <taxon>Chlorophyta</taxon>
        <taxon>core chlorophytes</taxon>
        <taxon>Chlorophyceae</taxon>
        <taxon>CS clade</taxon>
        <taxon>Chlamydomonadales</taxon>
        <taxon>Volvocaceae</taxon>
        <taxon>Gonium</taxon>
    </lineage>
</organism>
<dbReference type="PANTHER" id="PTHR21600:SF87">
    <property type="entry name" value="RNA PSEUDOURIDYLATE SYNTHASE DOMAIN-CONTAINING PROTEIN 1"/>
    <property type="match status" value="1"/>
</dbReference>
<comment type="caution">
    <text evidence="4">The sequence shown here is derived from an EMBL/GenBank/DDBJ whole genome shotgun (WGS) entry which is preliminary data.</text>
</comment>
<feature type="domain" description="Pseudouridine synthase RsuA/RluA-like" evidence="3">
    <location>
        <begin position="426"/>
        <end position="498"/>
    </location>
</feature>
<sequence>MRRWLQAQLLQLTSVAPDGLTAGGRCSGGSGAAAAAAARELQEAWLGWRGFAAGRSLAAQPAPASAAGEEQRRSSGGGGGGEGNAADRAAELLRRFRDSLRPTPPVSFVRGMDPPTAMSWMRRRGPQVPHAVLYRLFRQRQVRLFDGSRVVRVRASRPLRNGELLLYPADLTPSSRGPAGAGPPQHPGLPLPLSQQQESRAGREAARQLLPDASWGGEGGRLASHAAAGPGPGSGSIGGGIGGSIGGRRSALFAPPEAEGDTAVGEVEASVLPAPPSVPLLTPERVRRWVLGIHPGLVFVNKPAGVRVHGRAAGDDDGGRGGRGGGGAGGGAARAALARSQTLEGAMQSALRFSDTDDPKLVHRLDEQASGVMVVARNADAAAWLSEAFRSKAAQAAEAEASEEEEQERGEGRLRGGSAAPRDGFSVRRTYWAFLAGQLQPRQSGRIRHVVQYPVLVDGAYQPAVSSYRVRAVGGGVSWVELTPETGRRHQLRIHCAHKLGAPIIGDVRYGYRGLPDDVAVRDLLPPEWWALLGTDPRVARRRAERAATPAPPPPPILLHARELVVKRPGKAAVVGVAPLPLYMRQLMEAAGWPVPREA</sequence>
<dbReference type="Proteomes" id="UP000075714">
    <property type="component" value="Unassembled WGS sequence"/>
</dbReference>
<name>A0A150FX26_GONPE</name>
<feature type="compositionally biased region" description="Gly residues" evidence="2">
    <location>
        <begin position="321"/>
        <end position="332"/>
    </location>
</feature>
<feature type="compositionally biased region" description="Gly residues" evidence="2">
    <location>
        <begin position="230"/>
        <end position="242"/>
    </location>
</feature>
<reference evidence="5" key="1">
    <citation type="journal article" date="2016" name="Nat. Commun.">
        <title>The Gonium pectorale genome demonstrates co-option of cell cycle regulation during the evolution of multicellularity.</title>
        <authorList>
            <person name="Hanschen E.R."/>
            <person name="Marriage T.N."/>
            <person name="Ferris P.J."/>
            <person name="Hamaji T."/>
            <person name="Toyoda A."/>
            <person name="Fujiyama A."/>
            <person name="Neme R."/>
            <person name="Noguchi H."/>
            <person name="Minakuchi Y."/>
            <person name="Suzuki M."/>
            <person name="Kawai-Toyooka H."/>
            <person name="Smith D.R."/>
            <person name="Sparks H."/>
            <person name="Anderson J."/>
            <person name="Bakaric R."/>
            <person name="Luria V."/>
            <person name="Karger A."/>
            <person name="Kirschner M.W."/>
            <person name="Durand P.M."/>
            <person name="Michod R.E."/>
            <person name="Nozaki H."/>
            <person name="Olson B.J."/>
        </authorList>
    </citation>
    <scope>NUCLEOTIDE SEQUENCE [LARGE SCALE GENOMIC DNA]</scope>
    <source>
        <strain evidence="5">NIES-2863</strain>
    </source>
</reference>
<dbReference type="InterPro" id="IPR006145">
    <property type="entry name" value="PsdUridine_synth_RsuA/RluA"/>
</dbReference>